<dbReference type="Gene3D" id="3.30.530.20">
    <property type="match status" value="1"/>
</dbReference>
<dbReference type="InterPro" id="IPR019587">
    <property type="entry name" value="Polyketide_cyclase/dehydratase"/>
</dbReference>
<dbReference type="EMBL" id="JBHLWV010000016">
    <property type="protein sequence ID" value="MFC0314412.1"/>
    <property type="molecule type" value="Genomic_DNA"/>
</dbReference>
<sequence length="145" mass="15591">MAKTSDSISVDLSPDDTFAAASDLSRFDDWLLLHDGWRRDVPGPGELAVGAKATSVVKAKGTRVRFDWTIDTFDPPRRVRFSGNGKGGVKAKIDLTVEPDGTGSKVTFLIDLGGLPLMGPVGKAAAKAVHGDIHRSLERFRQIFA</sequence>
<proteinExistence type="predicted"/>
<dbReference type="Proteomes" id="UP001589783">
    <property type="component" value="Unassembled WGS sequence"/>
</dbReference>
<dbReference type="SUPFAM" id="SSF55961">
    <property type="entry name" value="Bet v1-like"/>
    <property type="match status" value="1"/>
</dbReference>
<reference evidence="1 2" key="1">
    <citation type="submission" date="2024-09" db="EMBL/GenBank/DDBJ databases">
        <authorList>
            <person name="Sun Q."/>
            <person name="Mori K."/>
        </authorList>
    </citation>
    <scope>NUCLEOTIDE SEQUENCE [LARGE SCALE GENOMIC DNA]</scope>
    <source>
        <strain evidence="1 2">CCM 7957</strain>
    </source>
</reference>
<protein>
    <submittedName>
        <fullName evidence="1">SRPBCC family protein</fullName>
    </submittedName>
</protein>
<gene>
    <name evidence="1" type="ORF">ACFFJD_06040</name>
</gene>
<organism evidence="1 2">
    <name type="scientific">Gordonia phosphorivorans</name>
    <dbReference type="NCBI Taxonomy" id="1056982"/>
    <lineage>
        <taxon>Bacteria</taxon>
        <taxon>Bacillati</taxon>
        <taxon>Actinomycetota</taxon>
        <taxon>Actinomycetes</taxon>
        <taxon>Mycobacteriales</taxon>
        <taxon>Gordoniaceae</taxon>
        <taxon>Gordonia</taxon>
    </lineage>
</organism>
<accession>A0ABV6H6A8</accession>
<evidence type="ECO:0000313" key="2">
    <source>
        <dbReference type="Proteomes" id="UP001589783"/>
    </source>
</evidence>
<dbReference type="Pfam" id="PF10604">
    <property type="entry name" value="Polyketide_cyc2"/>
    <property type="match status" value="1"/>
</dbReference>
<evidence type="ECO:0000313" key="1">
    <source>
        <dbReference type="EMBL" id="MFC0314412.1"/>
    </source>
</evidence>
<keyword evidence="2" id="KW-1185">Reference proteome</keyword>
<dbReference type="RefSeq" id="WP_382362175.1">
    <property type="nucleotide sequence ID" value="NZ_JBHLWV010000016.1"/>
</dbReference>
<dbReference type="CDD" id="cd07812">
    <property type="entry name" value="SRPBCC"/>
    <property type="match status" value="1"/>
</dbReference>
<dbReference type="InterPro" id="IPR023393">
    <property type="entry name" value="START-like_dom_sf"/>
</dbReference>
<name>A0ABV6H6A8_9ACTN</name>
<comment type="caution">
    <text evidence="1">The sequence shown here is derived from an EMBL/GenBank/DDBJ whole genome shotgun (WGS) entry which is preliminary data.</text>
</comment>